<dbReference type="Proteomes" id="UP001321749">
    <property type="component" value="Unassembled WGS sequence"/>
</dbReference>
<organism evidence="8 9">
    <name type="scientific">Cladorrhinum samala</name>
    <dbReference type="NCBI Taxonomy" id="585594"/>
    <lineage>
        <taxon>Eukaryota</taxon>
        <taxon>Fungi</taxon>
        <taxon>Dikarya</taxon>
        <taxon>Ascomycota</taxon>
        <taxon>Pezizomycotina</taxon>
        <taxon>Sordariomycetes</taxon>
        <taxon>Sordariomycetidae</taxon>
        <taxon>Sordariales</taxon>
        <taxon>Podosporaceae</taxon>
        <taxon>Cladorrhinum</taxon>
    </lineage>
</organism>
<keyword evidence="3 6" id="KW-1133">Transmembrane helix</keyword>
<proteinExistence type="inferred from homology"/>
<dbReference type="AlphaFoldDB" id="A0AAV9HF44"/>
<accession>A0AAV9HF44</accession>
<keyword evidence="9" id="KW-1185">Reference proteome</keyword>
<evidence type="ECO:0000256" key="1">
    <source>
        <dbReference type="ARBA" id="ARBA00004141"/>
    </source>
</evidence>
<protein>
    <recommendedName>
        <fullName evidence="7">Rhodopsin domain-containing protein</fullName>
    </recommendedName>
</protein>
<keyword evidence="2 6" id="KW-0812">Transmembrane</keyword>
<dbReference type="GO" id="GO:0016020">
    <property type="term" value="C:membrane"/>
    <property type="evidence" value="ECO:0007669"/>
    <property type="project" value="UniProtKB-SubCell"/>
</dbReference>
<comment type="subcellular location">
    <subcellularLocation>
        <location evidence="1">Membrane</location>
        <topology evidence="1">Multi-pass membrane protein</topology>
    </subcellularLocation>
</comment>
<evidence type="ECO:0000259" key="7">
    <source>
        <dbReference type="Pfam" id="PF20684"/>
    </source>
</evidence>
<sequence>MSTNHFIPDPSTDYGPQLNTAVWILVSLSSVFLFTRLYLKQCQNRGLWWDDHFLLASWLLLVAQAALVAHVISLGYGRQVIPPRNFGRFPAPINALSTLLIVSNLFGKLSFALTLLRIPARWLRAAVWWIVVSLTATLTLSTVLVWVTCEGRNLRPDGSIKCVSAEMTLTYNIFSCVYSAVMDVALAFLPWKFLWELQMSRKEKIGVVVAMSMGVFAGAAAAIKSSTFLGFNQNADPTASVPLVIWGNAEAAICIIAASIPILRALARGGSRGPVPRGYDTYLTNAMTETGASGADALRTRVVSLAPPIQPPSAAFDARKIPSRNNLEALDKTLTSDSPEPVVGFKQVKDDLDDANSFEMTDYHHTRPQSPADFVRG</sequence>
<dbReference type="PANTHER" id="PTHR33048">
    <property type="entry name" value="PTH11-LIKE INTEGRAL MEMBRANE PROTEIN (AFU_ORTHOLOGUE AFUA_5G11245)"/>
    <property type="match status" value="1"/>
</dbReference>
<feature type="domain" description="Rhodopsin" evidence="7">
    <location>
        <begin position="36"/>
        <end position="267"/>
    </location>
</feature>
<feature type="transmembrane region" description="Helical" evidence="6">
    <location>
        <begin position="127"/>
        <end position="148"/>
    </location>
</feature>
<evidence type="ECO:0000256" key="6">
    <source>
        <dbReference type="SAM" id="Phobius"/>
    </source>
</evidence>
<feature type="transmembrane region" description="Helical" evidence="6">
    <location>
        <begin position="51"/>
        <end position="73"/>
    </location>
</feature>
<reference evidence="8" key="1">
    <citation type="journal article" date="2023" name="Mol. Phylogenet. Evol.">
        <title>Genome-scale phylogeny and comparative genomics of the fungal order Sordariales.</title>
        <authorList>
            <person name="Hensen N."/>
            <person name="Bonometti L."/>
            <person name="Westerberg I."/>
            <person name="Brannstrom I.O."/>
            <person name="Guillou S."/>
            <person name="Cros-Aarteil S."/>
            <person name="Calhoun S."/>
            <person name="Haridas S."/>
            <person name="Kuo A."/>
            <person name="Mondo S."/>
            <person name="Pangilinan J."/>
            <person name="Riley R."/>
            <person name="LaButti K."/>
            <person name="Andreopoulos B."/>
            <person name="Lipzen A."/>
            <person name="Chen C."/>
            <person name="Yan M."/>
            <person name="Daum C."/>
            <person name="Ng V."/>
            <person name="Clum A."/>
            <person name="Steindorff A."/>
            <person name="Ohm R.A."/>
            <person name="Martin F."/>
            <person name="Silar P."/>
            <person name="Natvig D.O."/>
            <person name="Lalanne C."/>
            <person name="Gautier V."/>
            <person name="Ament-Velasquez S.L."/>
            <person name="Kruys A."/>
            <person name="Hutchinson M.I."/>
            <person name="Powell A.J."/>
            <person name="Barry K."/>
            <person name="Miller A.N."/>
            <person name="Grigoriev I.V."/>
            <person name="Debuchy R."/>
            <person name="Gladieux P."/>
            <person name="Hiltunen Thoren M."/>
            <person name="Johannesson H."/>
        </authorList>
    </citation>
    <scope>NUCLEOTIDE SEQUENCE</scope>
    <source>
        <strain evidence="8">PSN324</strain>
    </source>
</reference>
<name>A0AAV9HF44_9PEZI</name>
<keyword evidence="4 6" id="KW-0472">Membrane</keyword>
<evidence type="ECO:0000313" key="8">
    <source>
        <dbReference type="EMBL" id="KAK4459467.1"/>
    </source>
</evidence>
<comment type="similarity">
    <text evidence="5">Belongs to the SAT4 family.</text>
</comment>
<dbReference type="InterPro" id="IPR052337">
    <property type="entry name" value="SAT4-like"/>
</dbReference>
<comment type="caution">
    <text evidence="8">The sequence shown here is derived from an EMBL/GenBank/DDBJ whole genome shotgun (WGS) entry which is preliminary data.</text>
</comment>
<feature type="transmembrane region" description="Helical" evidence="6">
    <location>
        <begin position="205"/>
        <end position="223"/>
    </location>
</feature>
<feature type="transmembrane region" description="Helical" evidence="6">
    <location>
        <begin position="93"/>
        <end position="115"/>
    </location>
</feature>
<evidence type="ECO:0000256" key="3">
    <source>
        <dbReference type="ARBA" id="ARBA00022989"/>
    </source>
</evidence>
<dbReference type="EMBL" id="MU865036">
    <property type="protein sequence ID" value="KAK4459467.1"/>
    <property type="molecule type" value="Genomic_DNA"/>
</dbReference>
<feature type="transmembrane region" description="Helical" evidence="6">
    <location>
        <begin position="168"/>
        <end position="193"/>
    </location>
</feature>
<feature type="transmembrane region" description="Helical" evidence="6">
    <location>
        <begin position="20"/>
        <end position="39"/>
    </location>
</feature>
<dbReference type="PANTHER" id="PTHR33048:SF42">
    <property type="entry name" value="INTEGRAL MEMBRANE PROTEIN"/>
    <property type="match status" value="1"/>
</dbReference>
<evidence type="ECO:0000256" key="5">
    <source>
        <dbReference type="ARBA" id="ARBA00038359"/>
    </source>
</evidence>
<evidence type="ECO:0000256" key="2">
    <source>
        <dbReference type="ARBA" id="ARBA00022692"/>
    </source>
</evidence>
<gene>
    <name evidence="8" type="ORF">QBC42DRAFT_231687</name>
</gene>
<dbReference type="InterPro" id="IPR049326">
    <property type="entry name" value="Rhodopsin_dom_fungi"/>
</dbReference>
<dbReference type="Pfam" id="PF20684">
    <property type="entry name" value="Fung_rhodopsin"/>
    <property type="match status" value="1"/>
</dbReference>
<reference evidence="8" key="2">
    <citation type="submission" date="2023-06" db="EMBL/GenBank/DDBJ databases">
        <authorList>
            <consortium name="Lawrence Berkeley National Laboratory"/>
            <person name="Mondo S.J."/>
            <person name="Hensen N."/>
            <person name="Bonometti L."/>
            <person name="Westerberg I."/>
            <person name="Brannstrom I.O."/>
            <person name="Guillou S."/>
            <person name="Cros-Aarteil S."/>
            <person name="Calhoun S."/>
            <person name="Haridas S."/>
            <person name="Kuo A."/>
            <person name="Pangilinan J."/>
            <person name="Riley R."/>
            <person name="Labutti K."/>
            <person name="Andreopoulos B."/>
            <person name="Lipzen A."/>
            <person name="Chen C."/>
            <person name="Yanf M."/>
            <person name="Daum C."/>
            <person name="Ng V."/>
            <person name="Clum A."/>
            <person name="Steindorff A."/>
            <person name="Ohm R."/>
            <person name="Martin F."/>
            <person name="Silar P."/>
            <person name="Natvig D."/>
            <person name="Lalanne C."/>
            <person name="Gautier V."/>
            <person name="Ament-Velasquez S.L."/>
            <person name="Kruys A."/>
            <person name="Hutchinson M.I."/>
            <person name="Powell A.J."/>
            <person name="Barry K."/>
            <person name="Miller A.N."/>
            <person name="Grigoriev I.V."/>
            <person name="Debuchy R."/>
            <person name="Gladieux P."/>
            <person name="Thoren M.H."/>
            <person name="Johannesson H."/>
        </authorList>
    </citation>
    <scope>NUCLEOTIDE SEQUENCE</scope>
    <source>
        <strain evidence="8">PSN324</strain>
    </source>
</reference>
<evidence type="ECO:0000313" key="9">
    <source>
        <dbReference type="Proteomes" id="UP001321749"/>
    </source>
</evidence>
<feature type="transmembrane region" description="Helical" evidence="6">
    <location>
        <begin position="243"/>
        <end position="267"/>
    </location>
</feature>
<evidence type="ECO:0000256" key="4">
    <source>
        <dbReference type="ARBA" id="ARBA00023136"/>
    </source>
</evidence>